<dbReference type="InterPro" id="IPR011051">
    <property type="entry name" value="RmlC_Cupin_sf"/>
</dbReference>
<accession>A0ABT8RCR3</accession>
<sequence length="195" mass="22034">MVRKGDIIYNPSGRQTVTFIRTAQDTQGLLLQTDITIAPGGKLLHSYMHVHPKQTEIITVKSGVLVATVNGKKEIYKVGDVITIPPGVAHKLEIFGVAEELHFICEMKPALCTEILYETILALPQYGLQGKGHWISLLQVSLTLNKYKNHFYLTAYPIWLQKLTFFLLSPLALLTGYKAQLSYRKEHKQGMVLWQ</sequence>
<evidence type="ECO:0000259" key="1">
    <source>
        <dbReference type="Pfam" id="PF07883"/>
    </source>
</evidence>
<gene>
    <name evidence="2" type="ORF">Q0590_26680</name>
</gene>
<reference evidence="2" key="1">
    <citation type="submission" date="2023-07" db="EMBL/GenBank/DDBJ databases">
        <title>The genome sequence of Rhodocytophaga aerolata KACC 12507.</title>
        <authorList>
            <person name="Zhang X."/>
        </authorList>
    </citation>
    <scope>NUCLEOTIDE SEQUENCE</scope>
    <source>
        <strain evidence="2">KACC 12507</strain>
    </source>
</reference>
<keyword evidence="3" id="KW-1185">Reference proteome</keyword>
<evidence type="ECO:0000313" key="3">
    <source>
        <dbReference type="Proteomes" id="UP001168528"/>
    </source>
</evidence>
<dbReference type="Proteomes" id="UP001168528">
    <property type="component" value="Unassembled WGS sequence"/>
</dbReference>
<dbReference type="Pfam" id="PF07883">
    <property type="entry name" value="Cupin_2"/>
    <property type="match status" value="1"/>
</dbReference>
<proteinExistence type="predicted"/>
<dbReference type="EMBL" id="JAUKPO010000023">
    <property type="protein sequence ID" value="MDO1449894.1"/>
    <property type="molecule type" value="Genomic_DNA"/>
</dbReference>
<evidence type="ECO:0000313" key="2">
    <source>
        <dbReference type="EMBL" id="MDO1449894.1"/>
    </source>
</evidence>
<feature type="domain" description="Cupin type-2" evidence="1">
    <location>
        <begin position="36"/>
        <end position="93"/>
    </location>
</feature>
<comment type="caution">
    <text evidence="2">The sequence shown here is derived from an EMBL/GenBank/DDBJ whole genome shotgun (WGS) entry which is preliminary data.</text>
</comment>
<dbReference type="InterPro" id="IPR014710">
    <property type="entry name" value="RmlC-like_jellyroll"/>
</dbReference>
<protein>
    <submittedName>
        <fullName evidence="2">Cupin domain-containing protein</fullName>
    </submittedName>
</protein>
<dbReference type="InterPro" id="IPR013096">
    <property type="entry name" value="Cupin_2"/>
</dbReference>
<dbReference type="Gene3D" id="2.60.120.10">
    <property type="entry name" value="Jelly Rolls"/>
    <property type="match status" value="1"/>
</dbReference>
<name>A0ABT8RCR3_9BACT</name>
<organism evidence="2 3">
    <name type="scientific">Rhodocytophaga aerolata</name>
    <dbReference type="NCBI Taxonomy" id="455078"/>
    <lineage>
        <taxon>Bacteria</taxon>
        <taxon>Pseudomonadati</taxon>
        <taxon>Bacteroidota</taxon>
        <taxon>Cytophagia</taxon>
        <taxon>Cytophagales</taxon>
        <taxon>Rhodocytophagaceae</taxon>
        <taxon>Rhodocytophaga</taxon>
    </lineage>
</organism>
<dbReference type="RefSeq" id="WP_302040697.1">
    <property type="nucleotide sequence ID" value="NZ_JAUKPO010000023.1"/>
</dbReference>
<dbReference type="SUPFAM" id="SSF51182">
    <property type="entry name" value="RmlC-like cupins"/>
    <property type="match status" value="1"/>
</dbReference>